<dbReference type="Gene3D" id="2.80.10.50">
    <property type="match status" value="1"/>
</dbReference>
<accession>A0A521AUF6</accession>
<dbReference type="SUPFAM" id="SSF50370">
    <property type="entry name" value="Ricin B-like lectins"/>
    <property type="match status" value="1"/>
</dbReference>
<proteinExistence type="predicted"/>
<keyword evidence="3" id="KW-1185">Reference proteome</keyword>
<sequence>MRKKVMICAAAIFLLAVQGCKENDSAKREMFSAGKLRTDVLTETYNTYTVTNAGSAKAIEVGGTLNQGAKQDNSRLLQQWAASASTPDRWQKWNLVDLGTGYYKIVNLFSGKVLAVPGGLGNQGLTLEQYSWMNQNSQQWEITSLGSDNYKIVNRATGLAITNEAGSTTDGSAITQRTYVNNATQWWKLNLFARDSYRDDEITNFFKRTSGSVAFDGVFSIPLTYGANNGKVMWPTNDTWYNGLNGDGNAPCLGSGNFPIAYRSSNLLQPAQSNGAWNFSPGATTNITSSSNGTQFFPIQSGTSWTWPSGGVEVGSHVYIYADEGNGLSQTSAGIYDIDMGNLPTYTVTRLNTPAMSNQTAIRYMHGMVKHTDAGVNYVYVYGAGGLGGSDVYVARFLQSSPTTWTFWNGSSWAASPNTVSGAAIITGMPWGGFWVEKVNGKFVIASMDFGFGCDIAQRNVYTRFSADPKSGWSANKVVYALPDYKQGHTPVYYAPAIHPQFSSNNEMVFTYCINFYDSCLAPCSNTDGTMDPNDYRAKAVRIPYALIGI</sequence>
<protein>
    <submittedName>
        <fullName evidence="2">Ricin-type beta-trefoil lectin domain-like</fullName>
    </submittedName>
</protein>
<name>A0A521AUF6_9SPHI</name>
<dbReference type="PROSITE" id="PS50231">
    <property type="entry name" value="RICIN_B_LECTIN"/>
    <property type="match status" value="1"/>
</dbReference>
<reference evidence="2 3" key="1">
    <citation type="submission" date="2017-05" db="EMBL/GenBank/DDBJ databases">
        <authorList>
            <person name="Varghese N."/>
            <person name="Submissions S."/>
        </authorList>
    </citation>
    <scope>NUCLEOTIDE SEQUENCE [LARGE SCALE GENOMIC DNA]</scope>
    <source>
        <strain evidence="2 3">DSM 19036</strain>
    </source>
</reference>
<dbReference type="AlphaFoldDB" id="A0A521AUF6"/>
<evidence type="ECO:0000313" key="3">
    <source>
        <dbReference type="Proteomes" id="UP000320300"/>
    </source>
</evidence>
<dbReference type="RefSeq" id="WP_185960351.1">
    <property type="nucleotide sequence ID" value="NZ_CBCSJO010000002.1"/>
</dbReference>
<dbReference type="CDD" id="cd00161">
    <property type="entry name" value="beta-trefoil_Ricin-like"/>
    <property type="match status" value="1"/>
</dbReference>
<dbReference type="EMBL" id="FXTN01000001">
    <property type="protein sequence ID" value="SMO38449.1"/>
    <property type="molecule type" value="Genomic_DNA"/>
</dbReference>
<gene>
    <name evidence="2" type="ORF">SAMN06265348_101461</name>
</gene>
<feature type="domain" description="Ricin B lectin" evidence="1">
    <location>
        <begin position="90"/>
        <end position="176"/>
    </location>
</feature>
<dbReference type="Proteomes" id="UP000320300">
    <property type="component" value="Unassembled WGS sequence"/>
</dbReference>
<evidence type="ECO:0000313" key="2">
    <source>
        <dbReference type="EMBL" id="SMO38449.1"/>
    </source>
</evidence>
<evidence type="ECO:0000259" key="1">
    <source>
        <dbReference type="Pfam" id="PF14200"/>
    </source>
</evidence>
<dbReference type="GO" id="GO:0030246">
    <property type="term" value="F:carbohydrate binding"/>
    <property type="evidence" value="ECO:0007669"/>
    <property type="project" value="UniProtKB-KW"/>
</dbReference>
<dbReference type="PROSITE" id="PS51257">
    <property type="entry name" value="PROKAR_LIPOPROTEIN"/>
    <property type="match status" value="1"/>
</dbReference>
<keyword evidence="2" id="KW-0430">Lectin</keyword>
<dbReference type="InterPro" id="IPR000772">
    <property type="entry name" value="Ricin_B_lectin"/>
</dbReference>
<dbReference type="InterPro" id="IPR035992">
    <property type="entry name" value="Ricin_B-like_lectins"/>
</dbReference>
<organism evidence="2 3">
    <name type="scientific">Pedobacter westerhofensis</name>
    <dbReference type="NCBI Taxonomy" id="425512"/>
    <lineage>
        <taxon>Bacteria</taxon>
        <taxon>Pseudomonadati</taxon>
        <taxon>Bacteroidota</taxon>
        <taxon>Sphingobacteriia</taxon>
        <taxon>Sphingobacteriales</taxon>
        <taxon>Sphingobacteriaceae</taxon>
        <taxon>Pedobacter</taxon>
    </lineage>
</organism>
<dbReference type="Pfam" id="PF14200">
    <property type="entry name" value="RicinB_lectin_2"/>
    <property type="match status" value="1"/>
</dbReference>